<sequence>MYSDETTPNQAEKTNPQTDESQLSPEMRDRIKHPPKMDDVLLSLSPDELRNNQAVVPEMLDEPTDEMIGFTKE</sequence>
<comment type="caution">
    <text evidence="3">The sequence shown here is derived from an EMBL/GenBank/DDBJ whole genome shotgun (WGS) entry which is preliminary data.</text>
</comment>
<evidence type="ECO:0000313" key="2">
    <source>
        <dbReference type="EMBL" id="KAF3885050.1"/>
    </source>
</evidence>
<dbReference type="EMBL" id="JHEG02000058">
    <property type="protein sequence ID" value="KIE09213.1"/>
    <property type="molecule type" value="Genomic_DNA"/>
</dbReference>
<reference evidence="3" key="1">
    <citation type="journal article" date="2015" name="Genome Announc.">
        <title>Draft Genome Sequence of Tolypothrix boutellei Strain VB521301.</title>
        <authorList>
            <person name="Chandrababunaidu M.M."/>
            <person name="Singh D."/>
            <person name="Sen D."/>
            <person name="Bhan S."/>
            <person name="Das S."/>
            <person name="Gupta A."/>
            <person name="Adhikary S.P."/>
            <person name="Tripathy S."/>
        </authorList>
    </citation>
    <scope>NUCLEOTIDE SEQUENCE</scope>
    <source>
        <strain evidence="3">VB521301</strain>
    </source>
</reference>
<dbReference type="EMBL" id="JHEG04000001">
    <property type="protein sequence ID" value="KAF3885050.1"/>
    <property type="molecule type" value="Genomic_DNA"/>
</dbReference>
<feature type="region of interest" description="Disordered" evidence="1">
    <location>
        <begin position="54"/>
        <end position="73"/>
    </location>
</feature>
<feature type="region of interest" description="Disordered" evidence="1">
    <location>
        <begin position="1"/>
        <end position="33"/>
    </location>
</feature>
<organism evidence="3">
    <name type="scientific">Tolypothrix bouteillei VB521301</name>
    <dbReference type="NCBI Taxonomy" id="1479485"/>
    <lineage>
        <taxon>Bacteria</taxon>
        <taxon>Bacillati</taxon>
        <taxon>Cyanobacteriota</taxon>
        <taxon>Cyanophyceae</taxon>
        <taxon>Nostocales</taxon>
        <taxon>Tolypothrichaceae</taxon>
        <taxon>Tolypothrix</taxon>
    </lineage>
</organism>
<proteinExistence type="predicted"/>
<protein>
    <submittedName>
        <fullName evidence="3">Uncharacterized protein</fullName>
    </submittedName>
</protein>
<gene>
    <name evidence="3" type="ORF">DA73_0232985</name>
    <name evidence="2" type="ORF">DA73_0400005935</name>
</gene>
<keyword evidence="4" id="KW-1185">Reference proteome</keyword>
<dbReference type="OrthoDB" id="426872at2"/>
<dbReference type="RefSeq" id="WP_038084909.1">
    <property type="nucleotide sequence ID" value="NZ_JHEG04000001.1"/>
</dbReference>
<evidence type="ECO:0000313" key="4">
    <source>
        <dbReference type="Proteomes" id="UP000029738"/>
    </source>
</evidence>
<evidence type="ECO:0000313" key="3">
    <source>
        <dbReference type="EMBL" id="KIE09213.1"/>
    </source>
</evidence>
<feature type="compositionally biased region" description="Polar residues" evidence="1">
    <location>
        <begin position="1"/>
        <end position="24"/>
    </location>
</feature>
<reference evidence="2" key="2">
    <citation type="submission" date="2019-11" db="EMBL/GenBank/DDBJ databases">
        <title>Improved Assembly of Tolypothrix boutellei genome.</title>
        <authorList>
            <person name="Sarangi A.N."/>
            <person name="Mukherjee M."/>
            <person name="Ghosh S."/>
            <person name="Singh D."/>
            <person name="Das A."/>
            <person name="Kant S."/>
            <person name="Prusty A."/>
            <person name="Tripathy S."/>
        </authorList>
    </citation>
    <scope>NUCLEOTIDE SEQUENCE</scope>
    <source>
        <strain evidence="2">VB521301</strain>
    </source>
</reference>
<dbReference type="AlphaFoldDB" id="A0A0C1R061"/>
<evidence type="ECO:0000256" key="1">
    <source>
        <dbReference type="SAM" id="MobiDB-lite"/>
    </source>
</evidence>
<name>A0A0C1R061_9CYAN</name>
<dbReference type="Proteomes" id="UP000029738">
    <property type="component" value="Unassembled WGS sequence"/>
</dbReference>
<accession>A0A0C1R061</accession>
<dbReference type="STRING" id="1479485.DA73_0232985"/>